<protein>
    <submittedName>
        <fullName evidence="3">NitT/TauT family transport system substrate-binding protein</fullName>
    </submittedName>
</protein>
<dbReference type="AlphaFoldDB" id="A0A316GGT8"/>
<evidence type="ECO:0000259" key="2">
    <source>
        <dbReference type="Pfam" id="PF09084"/>
    </source>
</evidence>
<keyword evidence="4" id="KW-1185">Reference proteome</keyword>
<keyword evidence="1" id="KW-0732">Signal</keyword>
<evidence type="ECO:0000313" key="4">
    <source>
        <dbReference type="Proteomes" id="UP000245708"/>
    </source>
</evidence>
<dbReference type="PANTHER" id="PTHR31528:SF15">
    <property type="entry name" value="RIBOFLAVIN-BINDING PROTEIN RIBY"/>
    <property type="match status" value="1"/>
</dbReference>
<dbReference type="RefSeq" id="WP_109669985.1">
    <property type="nucleotide sequence ID" value="NZ_QGGW01000009.1"/>
</dbReference>
<gene>
    <name evidence="3" type="ORF">C7455_10968</name>
</gene>
<accession>A0A316GGT8</accession>
<dbReference type="Proteomes" id="UP000245708">
    <property type="component" value="Unassembled WGS sequence"/>
</dbReference>
<proteinExistence type="predicted"/>
<reference evidence="3 4" key="1">
    <citation type="submission" date="2018-05" db="EMBL/GenBank/DDBJ databases">
        <title>Genomic Encyclopedia of Type Strains, Phase IV (KMG-IV): sequencing the most valuable type-strain genomes for metagenomic binning, comparative biology and taxonomic classification.</title>
        <authorList>
            <person name="Goeker M."/>
        </authorList>
    </citation>
    <scope>NUCLEOTIDE SEQUENCE [LARGE SCALE GENOMIC DNA]</scope>
    <source>
        <strain evidence="3 4">DSM 16097</strain>
    </source>
</reference>
<dbReference type="Gene3D" id="3.40.190.10">
    <property type="entry name" value="Periplasmic binding protein-like II"/>
    <property type="match status" value="2"/>
</dbReference>
<dbReference type="InterPro" id="IPR027939">
    <property type="entry name" value="NMT1/THI5"/>
</dbReference>
<evidence type="ECO:0000313" key="3">
    <source>
        <dbReference type="EMBL" id="PWK59146.1"/>
    </source>
</evidence>
<dbReference type="OrthoDB" id="6522570at2"/>
<sequence>MTTFGQLTRRGVIAATLGLMPVALAVPAMAQDMTTVTYVSPSPSAINSFPVFVAIGEGYFADEGIAIDAQAVNGSSAILQALASGQAQFGRPGPAPVIVANARGVEVTFLYNSLPRSSFGILVQEDAPYQTPEDLRGQTIGVGTADGAEVGFARAILNSYGMSEPADYTFIPVGDGGPATAGLQRGDIVAYVGSLADRAIITYRGMPMRDVTPAQFDTLFGNGYAAMTSYVNENPEIVEGFGRALVRATIFTRDPANRDVVLDHLAAANPQEIEDRAFANALLDAVLLKGLPHDPSLGWGYNTPEHWQEWHDNLVASGELDAPIADLSVVYTNAFVDAWNTLP</sequence>
<dbReference type="EMBL" id="QGGW01000009">
    <property type="protein sequence ID" value="PWK59146.1"/>
    <property type="molecule type" value="Genomic_DNA"/>
</dbReference>
<organism evidence="3 4">
    <name type="scientific">Roseicyclus mahoneyensis</name>
    <dbReference type="NCBI Taxonomy" id="164332"/>
    <lineage>
        <taxon>Bacteria</taxon>
        <taxon>Pseudomonadati</taxon>
        <taxon>Pseudomonadota</taxon>
        <taxon>Alphaproteobacteria</taxon>
        <taxon>Rhodobacterales</taxon>
        <taxon>Roseobacteraceae</taxon>
        <taxon>Roseicyclus</taxon>
    </lineage>
</organism>
<feature type="domain" description="SsuA/THI5-like" evidence="2">
    <location>
        <begin position="47"/>
        <end position="253"/>
    </location>
</feature>
<feature type="signal peptide" evidence="1">
    <location>
        <begin position="1"/>
        <end position="30"/>
    </location>
</feature>
<comment type="caution">
    <text evidence="3">The sequence shown here is derived from an EMBL/GenBank/DDBJ whole genome shotgun (WGS) entry which is preliminary data.</text>
</comment>
<dbReference type="PANTHER" id="PTHR31528">
    <property type="entry name" value="4-AMINO-5-HYDROXYMETHYL-2-METHYLPYRIMIDINE PHOSPHATE SYNTHASE THI11-RELATED"/>
    <property type="match status" value="1"/>
</dbReference>
<dbReference type="InterPro" id="IPR015168">
    <property type="entry name" value="SsuA/THI5"/>
</dbReference>
<dbReference type="GO" id="GO:0009228">
    <property type="term" value="P:thiamine biosynthetic process"/>
    <property type="evidence" value="ECO:0007669"/>
    <property type="project" value="InterPro"/>
</dbReference>
<dbReference type="SUPFAM" id="SSF53850">
    <property type="entry name" value="Periplasmic binding protein-like II"/>
    <property type="match status" value="1"/>
</dbReference>
<evidence type="ECO:0000256" key="1">
    <source>
        <dbReference type="SAM" id="SignalP"/>
    </source>
</evidence>
<name>A0A316GGT8_9RHOB</name>
<dbReference type="Pfam" id="PF09084">
    <property type="entry name" value="NMT1"/>
    <property type="match status" value="1"/>
</dbReference>
<feature type="chain" id="PRO_5016370235" evidence="1">
    <location>
        <begin position="31"/>
        <end position="343"/>
    </location>
</feature>